<evidence type="ECO:0000313" key="1">
    <source>
        <dbReference type="EMBL" id="JAP95791.1"/>
    </source>
</evidence>
<name>A0A146KK29_9EUKA</name>
<gene>
    <name evidence="1" type="ORF">TPC1_11087</name>
</gene>
<dbReference type="AlphaFoldDB" id="A0A146KK29"/>
<proteinExistence type="predicted"/>
<dbReference type="EMBL" id="GDID01000815">
    <property type="protein sequence ID" value="JAP95791.1"/>
    <property type="molecule type" value="Transcribed_RNA"/>
</dbReference>
<feature type="non-terminal residue" evidence="1">
    <location>
        <position position="139"/>
    </location>
</feature>
<sequence length="139" mass="15691">MSDLTLPRCYALGAKSDPEGLGAKKQVPNCITVGYYPSNAITDEIISNMDIQNKNFKGYSSKLEFEKQKLKVFAIEFDADFSTMNLQNILKNVSVLIKYNQTYIDQPYAYALYGDEKAGKELKVNFGINIYYFSSFGMA</sequence>
<reference evidence="1" key="1">
    <citation type="submission" date="2015-07" db="EMBL/GenBank/DDBJ databases">
        <title>Adaptation to a free-living lifestyle via gene acquisitions in the diplomonad Trepomonas sp. PC1.</title>
        <authorList>
            <person name="Xu F."/>
            <person name="Jerlstrom-Hultqvist J."/>
            <person name="Kolisko M."/>
            <person name="Simpson A.G.B."/>
            <person name="Roger A.J."/>
            <person name="Svard S.G."/>
            <person name="Andersson J.O."/>
        </authorList>
    </citation>
    <scope>NUCLEOTIDE SEQUENCE</scope>
    <source>
        <strain evidence="1">PC1</strain>
    </source>
</reference>
<protein>
    <submittedName>
        <fullName evidence="1">ABC transporter family protein</fullName>
    </submittedName>
</protein>
<organism evidence="1">
    <name type="scientific">Trepomonas sp. PC1</name>
    <dbReference type="NCBI Taxonomy" id="1076344"/>
    <lineage>
        <taxon>Eukaryota</taxon>
        <taxon>Metamonada</taxon>
        <taxon>Diplomonadida</taxon>
        <taxon>Hexamitidae</taxon>
        <taxon>Hexamitinae</taxon>
        <taxon>Trepomonas</taxon>
    </lineage>
</organism>
<accession>A0A146KK29</accession>